<evidence type="ECO:0000256" key="3">
    <source>
        <dbReference type="ARBA" id="ARBA00005349"/>
    </source>
</evidence>
<sequence>MIQPSSDVLILGSGIVGMASLIAIDKYDIKATLLSEVTALHKKEVDPRFYAITPGVKTWLEKNGVWAFLPEKEVFSVRSITVYSDKGLSSLKFNNDDVDMNELAFIVNHDELEKAFIYRVSDINHEKIKTDKIESLSVGAKDINITYANDNIRQFKLIIGADGSNSWLRSQSSINFRNKDFDQTAIVFNIKTLKAHQGCAYQKFMYHGILALLPIYLDEFSVVYSLNNEMLKEYKSFTDTKFIQMLKNEIGEVFGDISLTTKRQYFPLNMKINESLISDRILLVGDAAHQVHPLAGQGLNLGLRDVIEIDKLLSSNKKYHHDLGLKTFLKKYNRNRKTDILTLSYLTDKLSSLFISKNHIVDFVINFGLNKIDQNQLIKKILIKKAIH</sequence>
<dbReference type="OrthoDB" id="9769565at2"/>
<evidence type="ECO:0000259" key="8">
    <source>
        <dbReference type="Pfam" id="PF01494"/>
    </source>
</evidence>
<dbReference type="GO" id="GO:0016705">
    <property type="term" value="F:oxidoreductase activity, acting on paired donors, with incorporation or reduction of molecular oxygen"/>
    <property type="evidence" value="ECO:0007669"/>
    <property type="project" value="InterPro"/>
</dbReference>
<evidence type="ECO:0000313" key="10">
    <source>
        <dbReference type="Proteomes" id="UP000064007"/>
    </source>
</evidence>
<dbReference type="GO" id="GO:0004497">
    <property type="term" value="F:monooxygenase activity"/>
    <property type="evidence" value="ECO:0007669"/>
    <property type="project" value="UniProtKB-KW"/>
</dbReference>
<dbReference type="PANTHER" id="PTHR43876:SF7">
    <property type="entry name" value="UBIQUINONE BIOSYNTHESIS MONOOXYGENASE COQ6, MITOCHONDRIAL"/>
    <property type="match status" value="1"/>
</dbReference>
<protein>
    <submittedName>
        <fullName evidence="9">Putative Ubiquinone biosynthesis hydroxylase, UbiH/UbiF/VisC/COQ6 family</fullName>
    </submittedName>
</protein>
<dbReference type="Gene3D" id="3.50.50.60">
    <property type="entry name" value="FAD/NAD(P)-binding domain"/>
    <property type="match status" value="2"/>
</dbReference>
<keyword evidence="9" id="KW-0830">Ubiquinone</keyword>
<keyword evidence="10" id="KW-1185">Reference proteome</keyword>
<dbReference type="Pfam" id="PF01494">
    <property type="entry name" value="FAD_binding_3"/>
    <property type="match status" value="1"/>
</dbReference>
<dbReference type="KEGG" id="mbat:BN1208_0361"/>
<dbReference type="STRING" id="1581557.BN1208_0361"/>
<dbReference type="InterPro" id="IPR002938">
    <property type="entry name" value="FAD-bd"/>
</dbReference>
<reference evidence="10" key="1">
    <citation type="submission" date="2014-12" db="EMBL/GenBank/DDBJ databases">
        <authorList>
            <person name="Salcher M.M."/>
        </authorList>
    </citation>
    <scope>NUCLEOTIDE SEQUENCE [LARGE SCALE GENOMIC DNA]</scope>
    <source>
        <strain evidence="10">MMS-10A-171</strain>
    </source>
</reference>
<gene>
    <name evidence="9" type="ORF">BN1208_0361</name>
</gene>
<dbReference type="AlphaFoldDB" id="A0A0D6EU39"/>
<dbReference type="GO" id="GO:0006744">
    <property type="term" value="P:ubiquinone biosynthetic process"/>
    <property type="evidence" value="ECO:0007669"/>
    <property type="project" value="UniProtKB-UniPathway"/>
</dbReference>
<comment type="cofactor">
    <cofactor evidence="1">
        <name>FAD</name>
        <dbReference type="ChEBI" id="CHEBI:57692"/>
    </cofactor>
</comment>
<name>A0A0D6EU39_9PROT</name>
<dbReference type="NCBIfam" id="TIGR01988">
    <property type="entry name" value="Ubi-OHases"/>
    <property type="match status" value="1"/>
</dbReference>
<dbReference type="InterPro" id="IPR010971">
    <property type="entry name" value="UbiH/COQ6"/>
</dbReference>
<accession>A0A0D6EU39</accession>
<feature type="domain" description="FAD-binding" evidence="8">
    <location>
        <begin position="7"/>
        <end position="316"/>
    </location>
</feature>
<dbReference type="InterPro" id="IPR018168">
    <property type="entry name" value="Ubi_Hdrlase_CS"/>
</dbReference>
<dbReference type="InterPro" id="IPR051205">
    <property type="entry name" value="UbiH/COQ6_monooxygenase"/>
</dbReference>
<evidence type="ECO:0000256" key="1">
    <source>
        <dbReference type="ARBA" id="ARBA00001974"/>
    </source>
</evidence>
<evidence type="ECO:0000256" key="2">
    <source>
        <dbReference type="ARBA" id="ARBA00004749"/>
    </source>
</evidence>
<dbReference type="InterPro" id="IPR036188">
    <property type="entry name" value="FAD/NAD-bd_sf"/>
</dbReference>
<dbReference type="GO" id="GO:0071949">
    <property type="term" value="F:FAD binding"/>
    <property type="evidence" value="ECO:0007669"/>
    <property type="project" value="InterPro"/>
</dbReference>
<keyword evidence="4" id="KW-0285">Flavoprotein</keyword>
<evidence type="ECO:0000256" key="6">
    <source>
        <dbReference type="ARBA" id="ARBA00023002"/>
    </source>
</evidence>
<evidence type="ECO:0000313" key="9">
    <source>
        <dbReference type="EMBL" id="CEZ19255.1"/>
    </source>
</evidence>
<evidence type="ECO:0000256" key="4">
    <source>
        <dbReference type="ARBA" id="ARBA00022630"/>
    </source>
</evidence>
<evidence type="ECO:0000256" key="5">
    <source>
        <dbReference type="ARBA" id="ARBA00022827"/>
    </source>
</evidence>
<dbReference type="Proteomes" id="UP000064007">
    <property type="component" value="Chromosome 1"/>
</dbReference>
<dbReference type="EMBL" id="LN827929">
    <property type="protein sequence ID" value="CEZ19255.1"/>
    <property type="molecule type" value="Genomic_DNA"/>
</dbReference>
<proteinExistence type="inferred from homology"/>
<dbReference type="PANTHER" id="PTHR43876">
    <property type="entry name" value="UBIQUINONE BIOSYNTHESIS MONOOXYGENASE COQ6, MITOCHONDRIAL"/>
    <property type="match status" value="1"/>
</dbReference>
<dbReference type="PRINTS" id="PR00420">
    <property type="entry name" value="RNGMNOXGNASE"/>
</dbReference>
<keyword evidence="7" id="KW-0503">Monooxygenase</keyword>
<comment type="pathway">
    <text evidence="2">Cofactor biosynthesis; ubiquinone biosynthesis.</text>
</comment>
<dbReference type="SUPFAM" id="SSF51905">
    <property type="entry name" value="FAD/NAD(P)-binding domain"/>
    <property type="match status" value="1"/>
</dbReference>
<organism evidence="9 10">
    <name type="scientific">Candidatus Methylopumilus planktonicus</name>
    <dbReference type="NCBI Taxonomy" id="1581557"/>
    <lineage>
        <taxon>Bacteria</taxon>
        <taxon>Pseudomonadati</taxon>
        <taxon>Pseudomonadota</taxon>
        <taxon>Betaproteobacteria</taxon>
        <taxon>Nitrosomonadales</taxon>
        <taxon>Methylophilaceae</taxon>
        <taxon>Candidatus Methylopumilus</taxon>
    </lineage>
</organism>
<keyword evidence="6" id="KW-0560">Oxidoreductase</keyword>
<evidence type="ECO:0000256" key="7">
    <source>
        <dbReference type="ARBA" id="ARBA00023033"/>
    </source>
</evidence>
<dbReference type="UniPathway" id="UPA00232"/>
<dbReference type="PROSITE" id="PS01304">
    <property type="entry name" value="UBIH"/>
    <property type="match status" value="1"/>
</dbReference>
<comment type="similarity">
    <text evidence="3">Belongs to the UbiH/COQ6 family.</text>
</comment>
<dbReference type="RefSeq" id="WP_052734605.1">
    <property type="nucleotide sequence ID" value="NZ_LN827929.1"/>
</dbReference>
<dbReference type="HOGENOM" id="CLU_009665_8_1_4"/>
<keyword evidence="5" id="KW-0274">FAD</keyword>